<proteinExistence type="predicted"/>
<reference evidence="2 3" key="1">
    <citation type="journal article" date="2018" name="Proc. R. Soc. B">
        <title>A non-coding region near Follistatin controls head colour polymorphism in the Gouldian finch.</title>
        <authorList>
            <person name="Toomey M.B."/>
            <person name="Marques C.I."/>
            <person name="Andrade P."/>
            <person name="Araujo P.M."/>
            <person name="Sabatino S."/>
            <person name="Gazda M.A."/>
            <person name="Afonso S."/>
            <person name="Lopes R.J."/>
            <person name="Corbo J.C."/>
            <person name="Carneiro M."/>
        </authorList>
    </citation>
    <scope>NUCLEOTIDE SEQUENCE [LARGE SCALE GENOMIC DNA]</scope>
    <source>
        <strain evidence="2">Red01</strain>
        <tissue evidence="2">Muscle</tissue>
    </source>
</reference>
<organism evidence="2 3">
    <name type="scientific">Chloebia gouldiae</name>
    <name type="common">Gouldian finch</name>
    <name type="synonym">Erythrura gouldiae</name>
    <dbReference type="NCBI Taxonomy" id="44316"/>
    <lineage>
        <taxon>Eukaryota</taxon>
        <taxon>Metazoa</taxon>
        <taxon>Chordata</taxon>
        <taxon>Craniata</taxon>
        <taxon>Vertebrata</taxon>
        <taxon>Euteleostomi</taxon>
        <taxon>Archelosauria</taxon>
        <taxon>Archosauria</taxon>
        <taxon>Dinosauria</taxon>
        <taxon>Saurischia</taxon>
        <taxon>Theropoda</taxon>
        <taxon>Coelurosauria</taxon>
        <taxon>Aves</taxon>
        <taxon>Neognathae</taxon>
        <taxon>Neoaves</taxon>
        <taxon>Telluraves</taxon>
        <taxon>Australaves</taxon>
        <taxon>Passeriformes</taxon>
        <taxon>Passeroidea</taxon>
        <taxon>Passeridae</taxon>
        <taxon>Chloebia</taxon>
    </lineage>
</organism>
<comment type="caution">
    <text evidence="2">The sequence shown here is derived from an EMBL/GenBank/DDBJ whole genome shotgun (WGS) entry which is preliminary data.</text>
</comment>
<feature type="region of interest" description="Disordered" evidence="1">
    <location>
        <begin position="1"/>
        <end position="52"/>
    </location>
</feature>
<name>A0A3L8SKA0_CHLGU</name>
<dbReference type="EMBL" id="QUSF01000017">
    <property type="protein sequence ID" value="RLW02919.1"/>
    <property type="molecule type" value="Genomic_DNA"/>
</dbReference>
<evidence type="ECO:0000313" key="3">
    <source>
        <dbReference type="Proteomes" id="UP000276834"/>
    </source>
</evidence>
<evidence type="ECO:0000313" key="2">
    <source>
        <dbReference type="EMBL" id="RLW02919.1"/>
    </source>
</evidence>
<feature type="compositionally biased region" description="Basic and acidic residues" evidence="1">
    <location>
        <begin position="1"/>
        <end position="18"/>
    </location>
</feature>
<protein>
    <submittedName>
        <fullName evidence="2">Uncharacterized protein</fullName>
    </submittedName>
</protein>
<evidence type="ECO:0000256" key="1">
    <source>
        <dbReference type="SAM" id="MobiDB-lite"/>
    </source>
</evidence>
<sequence length="135" mass="15561">MGGRQQWKDVEQQEERSGGFEQGGNRGKAEMEHVAGEMTRIPPNAESKTETRRRLRLGLGARDRRLRGTCCRGKQPLGRCVYKSTRRGTLDMQHAPLASPAEMCHETHQLKEEFLNERRKAHLQRSHRRILKCSV</sequence>
<dbReference type="Proteomes" id="UP000276834">
    <property type="component" value="Unassembled WGS sequence"/>
</dbReference>
<dbReference type="AlphaFoldDB" id="A0A3L8SKA0"/>
<accession>A0A3L8SKA0</accession>
<gene>
    <name evidence="2" type="ORF">DV515_00006752</name>
</gene>
<keyword evidence="3" id="KW-1185">Reference proteome</keyword>